<dbReference type="GO" id="GO:0017000">
    <property type="term" value="P:antibiotic biosynthetic process"/>
    <property type="evidence" value="ECO:0007669"/>
    <property type="project" value="UniProtKB-ARBA"/>
</dbReference>
<dbReference type="Proteomes" id="UP001165041">
    <property type="component" value="Unassembled WGS sequence"/>
</dbReference>
<dbReference type="InterPro" id="IPR010071">
    <property type="entry name" value="AA_adenyl_dom"/>
</dbReference>
<dbReference type="SUPFAM" id="SSF52777">
    <property type="entry name" value="CoA-dependent acyltransferases"/>
    <property type="match status" value="2"/>
</dbReference>
<dbReference type="InterPro" id="IPR020459">
    <property type="entry name" value="AMP-binding"/>
</dbReference>
<dbReference type="InterPro" id="IPR045851">
    <property type="entry name" value="AMP-bd_C_sf"/>
</dbReference>
<dbReference type="InterPro" id="IPR001242">
    <property type="entry name" value="Condensation_dom"/>
</dbReference>
<dbReference type="Gene3D" id="3.30.300.30">
    <property type="match status" value="1"/>
</dbReference>
<evidence type="ECO:0000313" key="6">
    <source>
        <dbReference type="EMBL" id="GLW71044.1"/>
    </source>
</evidence>
<dbReference type="EMBL" id="BSSA01000010">
    <property type="protein sequence ID" value="GLW71044.1"/>
    <property type="molecule type" value="Genomic_DNA"/>
</dbReference>
<evidence type="ECO:0000256" key="2">
    <source>
        <dbReference type="ARBA" id="ARBA00006432"/>
    </source>
</evidence>
<dbReference type="NCBIfam" id="TIGR01733">
    <property type="entry name" value="AA-adenyl-dom"/>
    <property type="match status" value="1"/>
</dbReference>
<dbReference type="Pfam" id="PF00668">
    <property type="entry name" value="Condensation"/>
    <property type="match status" value="1"/>
</dbReference>
<dbReference type="SUPFAM" id="SSF56801">
    <property type="entry name" value="Acetyl-CoA synthetase-like"/>
    <property type="match status" value="1"/>
</dbReference>
<dbReference type="PRINTS" id="PR00154">
    <property type="entry name" value="AMPBINDING"/>
</dbReference>
<name>A0A9W6V0N6_9ACTN</name>
<evidence type="ECO:0000259" key="5">
    <source>
        <dbReference type="PROSITE" id="PS50075"/>
    </source>
</evidence>
<evidence type="ECO:0000256" key="1">
    <source>
        <dbReference type="ARBA" id="ARBA00001957"/>
    </source>
</evidence>
<dbReference type="CDD" id="cd19531">
    <property type="entry name" value="LCL_NRPS-like"/>
    <property type="match status" value="1"/>
</dbReference>
<dbReference type="GO" id="GO:0043041">
    <property type="term" value="P:amino acid activation for nonribosomal peptide biosynthetic process"/>
    <property type="evidence" value="ECO:0007669"/>
    <property type="project" value="TreeGrafter"/>
</dbReference>
<dbReference type="PROSITE" id="PS50075">
    <property type="entry name" value="CARRIER"/>
    <property type="match status" value="1"/>
</dbReference>
<protein>
    <recommendedName>
        <fullName evidence="5">Carrier domain-containing protein</fullName>
    </recommendedName>
</protein>
<dbReference type="GO" id="GO:0003824">
    <property type="term" value="F:catalytic activity"/>
    <property type="evidence" value="ECO:0007669"/>
    <property type="project" value="InterPro"/>
</dbReference>
<dbReference type="SUPFAM" id="SSF47336">
    <property type="entry name" value="ACP-like"/>
    <property type="match status" value="1"/>
</dbReference>
<keyword evidence="3" id="KW-0596">Phosphopantetheine</keyword>
<dbReference type="InterPro" id="IPR025110">
    <property type="entry name" value="AMP-bd_C"/>
</dbReference>
<dbReference type="InterPro" id="IPR006162">
    <property type="entry name" value="Ppantetheine_attach_site"/>
</dbReference>
<evidence type="ECO:0000256" key="4">
    <source>
        <dbReference type="ARBA" id="ARBA00022553"/>
    </source>
</evidence>
<dbReference type="GO" id="GO:0031177">
    <property type="term" value="F:phosphopantetheine binding"/>
    <property type="evidence" value="ECO:0007669"/>
    <property type="project" value="InterPro"/>
</dbReference>
<comment type="caution">
    <text evidence="6">The sequence shown here is derived from an EMBL/GenBank/DDBJ whole genome shotgun (WGS) entry which is preliminary data.</text>
</comment>
<dbReference type="SMART" id="SM00823">
    <property type="entry name" value="PKS_PP"/>
    <property type="match status" value="1"/>
</dbReference>
<dbReference type="Gene3D" id="3.30.559.30">
    <property type="entry name" value="Nonribosomal peptide synthetase, condensation domain"/>
    <property type="match status" value="1"/>
</dbReference>
<sequence length="1132" mass="118562">MVRASLASEPSRQPHESALTSQIMLSGAFRLPPARPDGPAARRAAAMRTEHRTGVDLTITADGTAGVPHDAADHLSVGQERLWFLDQLEPGTAAYNIPLVLRLTGRLDVAALSAALDAVAARHEALRSRFPAVDGRPRVVVDAPAPVRLGTVDLRACDEGERAAALAALTNRGFDLAAGPLLRADLLRTGEQEHLLCLVLHHVVADGWSLGLLRSELAHHYATARGEARPDLPAPASYRALTAAERAWLDGPEAARAREFWRDRLAGAPALELPLDAPRTEGAGSSGGYRTQVLHGLGPELAAFARAHRVTPFMVLATAYLSLLHRITGQDDFCVGVPTAARDTLGSEDAIGYFSSALVLRADFSTAPTFGEALRRTRSEWTGALTHRRVPFEQLAEDLRPARDTGRTPVFQTLLTVHTQDGGTLGPQPFADLTCTEVDGGHRAVTSELGLDVRAHGDDLHAVLGYRCDLLSGDTAAATVRRFETLLRGALAHPDTPVHRLPLLDADDLARLAAAGRGPELPPASCVLPAIDRAAAARPGATAVVGPDGALTRGALSAASRALAARLAAHGVGRGDLVALCLPRGPEAVVAMLAVWRLGAGYLPLDPAYPAARLAFALADSGAVLLLTADGRAPDGVDVRVPVLSAAADGPAAREPSGPLPGPLPDDPAYLIYTSGSTGRPKGVLVPHRALAARVAWMVDGYGIGEDDRVLQYATLAFDTSAEELFPALAAGAVLVTARPGAALPDQLAEPYAAGVTVLDLPTSYWHHLVADLDETPWPERLRLLVLGADQVRPDAVAAWRARFGDRVRVVNSYGPTEATVIATTWELGASDGRARPPIGRPIGATTAAVLDRYGNPVPPGTPGELVLGGAGVTHGYLGRPGATARSFVPDPDGPPGARRYRTGDLVRYRADGALEFLGRIDDQLKVRGYRIEPGEVEAALLGCPGVAHAAVAAHGEVLTAYTVPRPGGPPPAPDALRAALAAVLPPHAVPHAFVVLDALPLTPNGKLDRRALPAPSPGGGPSAAHVPPRTEAEELVAEVWQEVLGVDRVGAHDDFFDLGGHSLLATRVIARLRAAVDLAVPLRTLFTHRTVAAFAEAVEAALAAEIDTLSDDAAEELLAAQDALEGARPTS</sequence>
<accession>A0A9W6V0N6</accession>
<dbReference type="InterPro" id="IPR029058">
    <property type="entry name" value="AB_hydrolase_fold"/>
</dbReference>
<dbReference type="GO" id="GO:0072330">
    <property type="term" value="P:monocarboxylic acid biosynthetic process"/>
    <property type="evidence" value="ECO:0007669"/>
    <property type="project" value="UniProtKB-ARBA"/>
</dbReference>
<dbReference type="Pfam" id="PF00501">
    <property type="entry name" value="AMP-binding"/>
    <property type="match status" value="1"/>
</dbReference>
<dbReference type="CDD" id="cd05930">
    <property type="entry name" value="A_NRPS"/>
    <property type="match status" value="1"/>
</dbReference>
<dbReference type="Pfam" id="PF00550">
    <property type="entry name" value="PP-binding"/>
    <property type="match status" value="1"/>
</dbReference>
<dbReference type="GO" id="GO:0005737">
    <property type="term" value="C:cytoplasm"/>
    <property type="evidence" value="ECO:0007669"/>
    <property type="project" value="TreeGrafter"/>
</dbReference>
<dbReference type="InterPro" id="IPR020845">
    <property type="entry name" value="AMP-binding_CS"/>
</dbReference>
<dbReference type="InterPro" id="IPR000873">
    <property type="entry name" value="AMP-dep_synth/lig_dom"/>
</dbReference>
<dbReference type="InterPro" id="IPR042099">
    <property type="entry name" value="ANL_N_sf"/>
</dbReference>
<dbReference type="Pfam" id="PF13193">
    <property type="entry name" value="AMP-binding_C"/>
    <property type="match status" value="1"/>
</dbReference>
<dbReference type="InterPro" id="IPR023213">
    <property type="entry name" value="CAT-like_dom_sf"/>
</dbReference>
<dbReference type="Gene3D" id="3.40.50.12780">
    <property type="entry name" value="N-terminal domain of ligase-like"/>
    <property type="match status" value="1"/>
</dbReference>
<dbReference type="InterPro" id="IPR009081">
    <property type="entry name" value="PP-bd_ACP"/>
</dbReference>
<dbReference type="InterPro" id="IPR020806">
    <property type="entry name" value="PKS_PP-bd"/>
</dbReference>
<dbReference type="GO" id="GO:0044550">
    <property type="term" value="P:secondary metabolite biosynthetic process"/>
    <property type="evidence" value="ECO:0007669"/>
    <property type="project" value="TreeGrafter"/>
</dbReference>
<feature type="domain" description="Carrier" evidence="5">
    <location>
        <begin position="1028"/>
        <end position="1103"/>
    </location>
</feature>
<dbReference type="FunFam" id="1.10.1200.10:FF:000016">
    <property type="entry name" value="Non-ribosomal peptide synthase"/>
    <property type="match status" value="1"/>
</dbReference>
<dbReference type="PROSITE" id="PS00455">
    <property type="entry name" value="AMP_BINDING"/>
    <property type="match status" value="1"/>
</dbReference>
<evidence type="ECO:0000313" key="7">
    <source>
        <dbReference type="Proteomes" id="UP001165041"/>
    </source>
</evidence>
<dbReference type="InterPro" id="IPR036736">
    <property type="entry name" value="ACP-like_sf"/>
</dbReference>
<dbReference type="PROSITE" id="PS00012">
    <property type="entry name" value="PHOSPHOPANTETHEINE"/>
    <property type="match status" value="1"/>
</dbReference>
<dbReference type="PANTHER" id="PTHR45527:SF1">
    <property type="entry name" value="FATTY ACID SYNTHASE"/>
    <property type="match status" value="1"/>
</dbReference>
<gene>
    <name evidence="6" type="ORF">Kpho02_33430</name>
</gene>
<comment type="similarity">
    <text evidence="2">Belongs to the ATP-dependent AMP-binding enzyme family.</text>
</comment>
<dbReference type="Gene3D" id="3.40.50.1820">
    <property type="entry name" value="alpha/beta hydrolase"/>
    <property type="match status" value="1"/>
</dbReference>
<dbReference type="AlphaFoldDB" id="A0A9W6V0N6"/>
<reference evidence="6" key="1">
    <citation type="submission" date="2023-02" db="EMBL/GenBank/DDBJ databases">
        <title>Kitasatospora phosalacinea NBRC 14627.</title>
        <authorList>
            <person name="Ichikawa N."/>
            <person name="Sato H."/>
            <person name="Tonouchi N."/>
        </authorList>
    </citation>
    <scope>NUCLEOTIDE SEQUENCE</scope>
    <source>
        <strain evidence="6">NBRC 14627</strain>
    </source>
</reference>
<comment type="cofactor">
    <cofactor evidence="1">
        <name>pantetheine 4'-phosphate</name>
        <dbReference type="ChEBI" id="CHEBI:47942"/>
    </cofactor>
</comment>
<dbReference type="Gene3D" id="3.30.559.10">
    <property type="entry name" value="Chloramphenicol acetyltransferase-like domain"/>
    <property type="match status" value="1"/>
</dbReference>
<organism evidence="6 7">
    <name type="scientific">Kitasatospora phosalacinea</name>
    <dbReference type="NCBI Taxonomy" id="2065"/>
    <lineage>
        <taxon>Bacteria</taxon>
        <taxon>Bacillati</taxon>
        <taxon>Actinomycetota</taxon>
        <taxon>Actinomycetes</taxon>
        <taxon>Kitasatosporales</taxon>
        <taxon>Streptomycetaceae</taxon>
        <taxon>Kitasatospora</taxon>
    </lineage>
</organism>
<evidence type="ECO:0000256" key="3">
    <source>
        <dbReference type="ARBA" id="ARBA00022450"/>
    </source>
</evidence>
<dbReference type="GO" id="GO:0008610">
    <property type="term" value="P:lipid biosynthetic process"/>
    <property type="evidence" value="ECO:0007669"/>
    <property type="project" value="UniProtKB-ARBA"/>
</dbReference>
<dbReference type="FunFam" id="3.40.50.12780:FF:000012">
    <property type="entry name" value="Non-ribosomal peptide synthetase"/>
    <property type="match status" value="1"/>
</dbReference>
<dbReference type="PANTHER" id="PTHR45527">
    <property type="entry name" value="NONRIBOSOMAL PEPTIDE SYNTHETASE"/>
    <property type="match status" value="1"/>
</dbReference>
<keyword evidence="4" id="KW-0597">Phosphoprotein</keyword>
<proteinExistence type="inferred from homology"/>